<reference evidence="5" key="1">
    <citation type="submission" date="2019-09" db="EMBL/GenBank/DDBJ databases">
        <authorList>
            <person name="Zhang L."/>
        </authorList>
    </citation>
    <scope>NUCLEOTIDE SEQUENCE</scope>
</reference>
<comment type="catalytic activity">
    <reaction evidence="4">
        <text>N(6)-[(R)-lipoyl]-L-lysyl-[protein] + pyruvate + H(+) = N(6)-[(R)-S(8)-acetyldihydrolipoyl]-L-lysyl-[protein] + CO2</text>
        <dbReference type="Rhea" id="RHEA:19189"/>
        <dbReference type="Rhea" id="RHEA-COMP:10474"/>
        <dbReference type="Rhea" id="RHEA-COMP:10478"/>
        <dbReference type="ChEBI" id="CHEBI:15361"/>
        <dbReference type="ChEBI" id="CHEBI:15378"/>
        <dbReference type="ChEBI" id="CHEBI:16526"/>
        <dbReference type="ChEBI" id="CHEBI:83099"/>
        <dbReference type="ChEBI" id="CHEBI:83111"/>
        <dbReference type="EC" id="1.2.4.1"/>
    </reaction>
</comment>
<comment type="function">
    <text evidence="4">The pyruvate dehydrogenase complex catalyzes the overall conversion of pyruvate to acetyl-CoA and CO2.</text>
</comment>
<evidence type="ECO:0000313" key="5">
    <source>
        <dbReference type="EMBL" id="VVW90455.1"/>
    </source>
</evidence>
<dbReference type="InterPro" id="IPR029061">
    <property type="entry name" value="THDP-binding"/>
</dbReference>
<dbReference type="SUPFAM" id="SSF52518">
    <property type="entry name" value="Thiamin diphosphate-binding fold (THDP-binding)"/>
    <property type="match status" value="1"/>
</dbReference>
<organism evidence="5">
    <name type="scientific">Nymphaea colorata</name>
    <name type="common">pocket water lily</name>
    <dbReference type="NCBI Taxonomy" id="210225"/>
    <lineage>
        <taxon>Eukaryota</taxon>
        <taxon>Viridiplantae</taxon>
        <taxon>Streptophyta</taxon>
        <taxon>Embryophyta</taxon>
        <taxon>Tracheophyta</taxon>
        <taxon>Spermatophyta</taxon>
        <taxon>Magnoliopsida</taxon>
        <taxon>Nymphaeales</taxon>
        <taxon>Nymphaeaceae</taxon>
        <taxon>Nymphaea</taxon>
    </lineage>
</organism>
<name>A0A5K1HRY8_9MAGN</name>
<evidence type="ECO:0000256" key="2">
    <source>
        <dbReference type="ARBA" id="ARBA00023002"/>
    </source>
</evidence>
<accession>A0A5K1HRY8</accession>
<dbReference type="AlphaFoldDB" id="A0A5K1HRY8"/>
<dbReference type="InterPro" id="IPR027110">
    <property type="entry name" value="PDHB_mito-type"/>
</dbReference>
<proteinExistence type="predicted"/>
<dbReference type="Gene3D" id="3.40.50.970">
    <property type="match status" value="1"/>
</dbReference>
<evidence type="ECO:0000256" key="4">
    <source>
        <dbReference type="RuleBase" id="RU364074"/>
    </source>
</evidence>
<evidence type="ECO:0000256" key="1">
    <source>
        <dbReference type="ARBA" id="ARBA00001964"/>
    </source>
</evidence>
<dbReference type="PANTHER" id="PTHR11624:SF96">
    <property type="entry name" value="PYRUVATE DEHYDROGENASE E1 COMPONENT SUBUNIT BETA, MITOCHONDRIAL"/>
    <property type="match status" value="1"/>
</dbReference>
<keyword evidence="4" id="KW-0670">Pyruvate</keyword>
<dbReference type="EC" id="1.2.4.1" evidence="4"/>
<protein>
    <recommendedName>
        <fullName evidence="4">Pyruvate dehydrogenase E1 component subunit beta</fullName>
        <ecNumber evidence="4">1.2.4.1</ecNumber>
    </recommendedName>
</protein>
<dbReference type="PANTHER" id="PTHR11624">
    <property type="entry name" value="DEHYDROGENASE RELATED"/>
    <property type="match status" value="1"/>
</dbReference>
<comment type="cofactor">
    <cofactor evidence="1 4">
        <name>thiamine diphosphate</name>
        <dbReference type="ChEBI" id="CHEBI:58937"/>
    </cofactor>
</comment>
<keyword evidence="3 4" id="KW-0786">Thiamine pyrophosphate</keyword>
<dbReference type="GO" id="GO:0006086">
    <property type="term" value="P:pyruvate decarboxylation to acetyl-CoA"/>
    <property type="evidence" value="ECO:0007669"/>
    <property type="project" value="InterPro"/>
</dbReference>
<sequence length="63" mass="7218">MLKNITKKLVQNFSQKLTNREALNKALDEELARDPKVFIMGEEVANYHGAYKITKGLIDKWGP</sequence>
<keyword evidence="2 4" id="KW-0560">Oxidoreductase</keyword>
<dbReference type="GO" id="GO:0004739">
    <property type="term" value="F:pyruvate dehydrogenase (acetyl-transferring) activity"/>
    <property type="evidence" value="ECO:0007669"/>
    <property type="project" value="UniProtKB-UniRule"/>
</dbReference>
<gene>
    <name evidence="5" type="ORF">NYM_LOCUS30674</name>
</gene>
<dbReference type="EMBL" id="LR722283">
    <property type="protein sequence ID" value="VVW90455.1"/>
    <property type="molecule type" value="Genomic_DNA"/>
</dbReference>
<evidence type="ECO:0000256" key="3">
    <source>
        <dbReference type="ARBA" id="ARBA00023052"/>
    </source>
</evidence>